<reference evidence="2 3" key="1">
    <citation type="submission" date="2014-04" db="EMBL/GenBank/DDBJ databases">
        <authorList>
            <consortium name="DOE Joint Genome Institute"/>
            <person name="Kuo A."/>
            <person name="Tarkka M."/>
            <person name="Buscot F."/>
            <person name="Kohler A."/>
            <person name="Nagy L.G."/>
            <person name="Floudas D."/>
            <person name="Copeland A."/>
            <person name="Barry K.W."/>
            <person name="Cichocki N."/>
            <person name="Veneault-Fourrey C."/>
            <person name="LaButti K."/>
            <person name="Lindquist E.A."/>
            <person name="Lipzen A."/>
            <person name="Lundell T."/>
            <person name="Morin E."/>
            <person name="Murat C."/>
            <person name="Sun H."/>
            <person name="Tunlid A."/>
            <person name="Henrissat B."/>
            <person name="Grigoriev I.V."/>
            <person name="Hibbett D.S."/>
            <person name="Martin F."/>
            <person name="Nordberg H.P."/>
            <person name="Cantor M.N."/>
            <person name="Hua S.X."/>
        </authorList>
    </citation>
    <scope>NUCLEOTIDE SEQUENCE [LARGE SCALE GENOMIC DNA]</scope>
    <source>
        <strain evidence="2 3">F 1598</strain>
    </source>
</reference>
<dbReference type="HOGENOM" id="CLU_1054170_0_0_1"/>
<name>A0A0C3FR95_PILCF</name>
<gene>
    <name evidence="2" type="ORF">PILCRDRAFT_471921</name>
</gene>
<proteinExistence type="predicted"/>
<accession>A0A0C3FR95</accession>
<dbReference type="OrthoDB" id="2954746at2759"/>
<reference evidence="3" key="2">
    <citation type="submission" date="2015-01" db="EMBL/GenBank/DDBJ databases">
        <title>Evolutionary Origins and Diversification of the Mycorrhizal Mutualists.</title>
        <authorList>
            <consortium name="DOE Joint Genome Institute"/>
            <consortium name="Mycorrhizal Genomics Consortium"/>
            <person name="Kohler A."/>
            <person name="Kuo A."/>
            <person name="Nagy L.G."/>
            <person name="Floudas D."/>
            <person name="Copeland A."/>
            <person name="Barry K.W."/>
            <person name="Cichocki N."/>
            <person name="Veneault-Fourrey C."/>
            <person name="LaButti K."/>
            <person name="Lindquist E.A."/>
            <person name="Lipzen A."/>
            <person name="Lundell T."/>
            <person name="Morin E."/>
            <person name="Murat C."/>
            <person name="Riley R."/>
            <person name="Ohm R."/>
            <person name="Sun H."/>
            <person name="Tunlid A."/>
            <person name="Henrissat B."/>
            <person name="Grigoriev I.V."/>
            <person name="Hibbett D.S."/>
            <person name="Martin F."/>
        </authorList>
    </citation>
    <scope>NUCLEOTIDE SEQUENCE [LARGE SCALE GENOMIC DNA]</scope>
    <source>
        <strain evidence="3">F 1598</strain>
    </source>
</reference>
<sequence length="264" mass="29077">MNARCSSSSCSTCSGSFYSEEDVHLHMTDRASGVFIEKVCKATHSPILAEDFEFYDLDASFLMSSNYDREDLSYKSISRDVAGGPVPSVMLTLPTPEIPTSLRFDPQSPFTVPEFVSANSSITKFSAHKHDVFPDSDRITKDLPGFKQASFQEPFVRRETPNVDNGVTTGLMNVSAWSTNGLGIDVEAGSSEVAAGNEKVESKTSLLGALAKYSPAEDDACTGQKDEDAEVPLDKAEPKARTRKHMPLWTKFRKLFEVSVRRRL</sequence>
<dbReference type="EMBL" id="KN832995">
    <property type="protein sequence ID" value="KIM82214.1"/>
    <property type="molecule type" value="Genomic_DNA"/>
</dbReference>
<evidence type="ECO:0000313" key="3">
    <source>
        <dbReference type="Proteomes" id="UP000054166"/>
    </source>
</evidence>
<organism evidence="2 3">
    <name type="scientific">Piloderma croceum (strain F 1598)</name>
    <dbReference type="NCBI Taxonomy" id="765440"/>
    <lineage>
        <taxon>Eukaryota</taxon>
        <taxon>Fungi</taxon>
        <taxon>Dikarya</taxon>
        <taxon>Basidiomycota</taxon>
        <taxon>Agaricomycotina</taxon>
        <taxon>Agaricomycetes</taxon>
        <taxon>Agaricomycetidae</taxon>
        <taxon>Atheliales</taxon>
        <taxon>Atheliaceae</taxon>
        <taxon>Piloderma</taxon>
    </lineage>
</organism>
<keyword evidence="3" id="KW-1185">Reference proteome</keyword>
<dbReference type="InParanoid" id="A0A0C3FR95"/>
<feature type="region of interest" description="Disordered" evidence="1">
    <location>
        <begin position="217"/>
        <end position="240"/>
    </location>
</feature>
<evidence type="ECO:0000256" key="1">
    <source>
        <dbReference type="SAM" id="MobiDB-lite"/>
    </source>
</evidence>
<protein>
    <submittedName>
        <fullName evidence="2">Uncharacterized protein</fullName>
    </submittedName>
</protein>
<dbReference type="AlphaFoldDB" id="A0A0C3FR95"/>
<evidence type="ECO:0000313" key="2">
    <source>
        <dbReference type="EMBL" id="KIM82214.1"/>
    </source>
</evidence>
<dbReference type="Proteomes" id="UP000054166">
    <property type="component" value="Unassembled WGS sequence"/>
</dbReference>